<sequence>YLSLILLQLRKSTTASETPSRATTKARAAAFTFLHMNHLRQHCYSRSKKKEEE</sequence>
<protein>
    <submittedName>
        <fullName evidence="1">Uncharacterized protein</fullName>
    </submittedName>
</protein>
<reference evidence="1 2" key="1">
    <citation type="journal article" date="2013" name="PLoS Genet.">
        <title>Comparative genome structure, secondary metabolite, and effector coding capacity across Cochliobolus pathogens.</title>
        <authorList>
            <person name="Condon B.J."/>
            <person name="Leng Y."/>
            <person name="Wu D."/>
            <person name="Bushley K.E."/>
            <person name="Ohm R.A."/>
            <person name="Otillar R."/>
            <person name="Martin J."/>
            <person name="Schackwitz W."/>
            <person name="Grimwood J."/>
            <person name="MohdZainudin N."/>
            <person name="Xue C."/>
            <person name="Wang R."/>
            <person name="Manning V.A."/>
            <person name="Dhillon B."/>
            <person name="Tu Z.J."/>
            <person name="Steffenson B.J."/>
            <person name="Salamov A."/>
            <person name="Sun H."/>
            <person name="Lowry S."/>
            <person name="LaButti K."/>
            <person name="Han J."/>
            <person name="Copeland A."/>
            <person name="Lindquist E."/>
            <person name="Barry K."/>
            <person name="Schmutz J."/>
            <person name="Baker S.E."/>
            <person name="Ciuffetti L.M."/>
            <person name="Grigoriev I.V."/>
            <person name="Zhong S."/>
            <person name="Turgeon B.G."/>
        </authorList>
    </citation>
    <scope>NUCLEOTIDE SEQUENCE [LARGE SCALE GENOMIC DNA]</scope>
    <source>
        <strain evidence="1 2">FI3</strain>
    </source>
</reference>
<dbReference type="AlphaFoldDB" id="W7EFP8"/>
<feature type="non-terminal residue" evidence="1">
    <location>
        <position position="1"/>
    </location>
</feature>
<evidence type="ECO:0000313" key="1">
    <source>
        <dbReference type="EMBL" id="EUN29458.1"/>
    </source>
</evidence>
<proteinExistence type="predicted"/>
<evidence type="ECO:0000313" key="2">
    <source>
        <dbReference type="Proteomes" id="UP000054337"/>
    </source>
</evidence>
<dbReference type="HOGENOM" id="CLU_3129685_0_0_1"/>
<accession>W7EFP8</accession>
<dbReference type="RefSeq" id="XP_014559077.1">
    <property type="nucleotide sequence ID" value="XM_014703591.1"/>
</dbReference>
<organism evidence="1 2">
    <name type="scientific">Bipolaris victoriae (strain FI3)</name>
    <name type="common">Victoria blight of oats agent</name>
    <name type="synonym">Cochliobolus victoriae</name>
    <dbReference type="NCBI Taxonomy" id="930091"/>
    <lineage>
        <taxon>Eukaryota</taxon>
        <taxon>Fungi</taxon>
        <taxon>Dikarya</taxon>
        <taxon>Ascomycota</taxon>
        <taxon>Pezizomycotina</taxon>
        <taxon>Dothideomycetes</taxon>
        <taxon>Pleosporomycetidae</taxon>
        <taxon>Pleosporales</taxon>
        <taxon>Pleosporineae</taxon>
        <taxon>Pleosporaceae</taxon>
        <taxon>Bipolaris</taxon>
    </lineage>
</organism>
<keyword evidence="2" id="KW-1185">Reference proteome</keyword>
<gene>
    <name evidence="1" type="ORF">COCVIDRAFT_92791</name>
</gene>
<dbReference type="GeneID" id="26259601"/>
<dbReference type="Proteomes" id="UP000054337">
    <property type="component" value="Unassembled WGS sequence"/>
</dbReference>
<name>W7EFP8_BIPV3</name>
<dbReference type="EMBL" id="KI968712">
    <property type="protein sequence ID" value="EUN29458.1"/>
    <property type="molecule type" value="Genomic_DNA"/>
</dbReference>